<dbReference type="RefSeq" id="WP_150407682.1">
    <property type="nucleotide sequence ID" value="NZ_VXLC01000034.1"/>
</dbReference>
<protein>
    <recommendedName>
        <fullName evidence="3">Lipocalin-like domain-containing protein</fullName>
    </recommendedName>
</protein>
<dbReference type="GO" id="GO:0008289">
    <property type="term" value="F:lipid binding"/>
    <property type="evidence" value="ECO:0007669"/>
    <property type="project" value="InterPro"/>
</dbReference>
<dbReference type="PANTHER" id="PTHR11955">
    <property type="entry name" value="FATTY ACID BINDING PROTEIN"/>
    <property type="match status" value="1"/>
</dbReference>
<accession>A0A5N0DWW8</accession>
<name>A0A5N0DWW8_9NOCA</name>
<dbReference type="OrthoDB" id="9901634at2"/>
<organism evidence="1 2">
    <name type="scientific">Nocardia colli</name>
    <dbReference type="NCBI Taxonomy" id="2545717"/>
    <lineage>
        <taxon>Bacteria</taxon>
        <taxon>Bacillati</taxon>
        <taxon>Actinomycetota</taxon>
        <taxon>Actinomycetes</taxon>
        <taxon>Mycobacteriales</taxon>
        <taxon>Nocardiaceae</taxon>
        <taxon>Nocardia</taxon>
    </lineage>
</organism>
<evidence type="ECO:0008006" key="3">
    <source>
        <dbReference type="Google" id="ProtNLM"/>
    </source>
</evidence>
<dbReference type="InterPro" id="IPR031259">
    <property type="entry name" value="ILBP"/>
</dbReference>
<dbReference type="Proteomes" id="UP000323876">
    <property type="component" value="Unassembled WGS sequence"/>
</dbReference>
<dbReference type="InterPro" id="IPR012674">
    <property type="entry name" value="Calycin"/>
</dbReference>
<comment type="caution">
    <text evidence="1">The sequence shown here is derived from an EMBL/GenBank/DDBJ whole genome shotgun (WGS) entry which is preliminary data.</text>
</comment>
<reference evidence="1 2" key="1">
    <citation type="submission" date="2019-09" db="EMBL/GenBank/DDBJ databases">
        <authorList>
            <person name="Wang X."/>
        </authorList>
    </citation>
    <scope>NUCLEOTIDE SEQUENCE [LARGE SCALE GENOMIC DNA]</scope>
    <source>
        <strain evidence="1 2">CICC 11023</strain>
    </source>
</reference>
<dbReference type="EMBL" id="VXLC01000034">
    <property type="protein sequence ID" value="KAA8880454.1"/>
    <property type="molecule type" value="Genomic_DNA"/>
</dbReference>
<gene>
    <name evidence="1" type="ORF">F3087_41565</name>
</gene>
<proteinExistence type="predicted"/>
<dbReference type="CDD" id="cd00742">
    <property type="entry name" value="FABP"/>
    <property type="match status" value="1"/>
</dbReference>
<keyword evidence="2" id="KW-1185">Reference proteome</keyword>
<dbReference type="SUPFAM" id="SSF50814">
    <property type="entry name" value="Lipocalins"/>
    <property type="match status" value="1"/>
</dbReference>
<dbReference type="InterPro" id="IPR000463">
    <property type="entry name" value="Fatty_acid-bd"/>
</dbReference>
<dbReference type="PRINTS" id="PR00178">
    <property type="entry name" value="FATTYACIDBP"/>
</dbReference>
<dbReference type="Gene3D" id="2.40.128.20">
    <property type="match status" value="1"/>
</dbReference>
<sequence>MATVRVLRVDDHDEGDSMGSNAFSDFSGTYELAGSDKYEEYLEAIDADATSRAAASGQLKIKQEGDHYTLRTTTPTETTVSQFTLGQEYVETDDRDRRTQGIGRRDGNRIIMQLRRGAVEMTVVRTLDDETLTAVFHSGNVTATRNYRRLSDG</sequence>
<dbReference type="AlphaFoldDB" id="A0A5N0DWW8"/>
<evidence type="ECO:0000313" key="2">
    <source>
        <dbReference type="Proteomes" id="UP000323876"/>
    </source>
</evidence>
<evidence type="ECO:0000313" key="1">
    <source>
        <dbReference type="EMBL" id="KAA8880454.1"/>
    </source>
</evidence>